<dbReference type="Pfam" id="PF01841">
    <property type="entry name" value="Transglut_core"/>
    <property type="match status" value="1"/>
</dbReference>
<dbReference type="AlphaFoldDB" id="A0A3B0ZYD6"/>
<protein>
    <recommendedName>
        <fullName evidence="2">Transglutaminase-like domain-containing protein</fullName>
    </recommendedName>
</protein>
<sequence length="293" mass="33554">MRITNKFIVLVGLFSVIGVSVIIYVSLNSKSEYLVDRTIKYQYQVQNKTNKLIKTSQFWAYAPVPKTSNQLVASIQSSLPYQSEYDELGNHIQTFTIENLAPYATKIITLSINLKMSNVANPLPIKNKNKYLVAEKNIESDNSKLIKFSESIIKKSSSTKSNALFNWVSQNIVYKGYIKADRGALYAMNQRTGDCTEYSYLFTALSRAQKLSSRVIGGYVYNEDTRLNPEDFHNWSEYYKDNRWYIADTQNKIHNKNVSDYIAFRIIADSNNSKLGNSHRFAFSNSDIVVTLK</sequence>
<dbReference type="InterPro" id="IPR038765">
    <property type="entry name" value="Papain-like_cys_pep_sf"/>
</dbReference>
<reference evidence="3" key="1">
    <citation type="submission" date="2018-06" db="EMBL/GenBank/DDBJ databases">
        <authorList>
            <person name="Zhirakovskaya E."/>
        </authorList>
    </citation>
    <scope>NUCLEOTIDE SEQUENCE</scope>
</reference>
<organism evidence="3">
    <name type="scientific">hydrothermal vent metagenome</name>
    <dbReference type="NCBI Taxonomy" id="652676"/>
    <lineage>
        <taxon>unclassified sequences</taxon>
        <taxon>metagenomes</taxon>
        <taxon>ecological metagenomes</taxon>
    </lineage>
</organism>
<accession>A0A3B0ZYD6</accession>
<feature type="domain" description="Transglutaminase-like" evidence="2">
    <location>
        <begin position="187"/>
        <end position="251"/>
    </location>
</feature>
<dbReference type="SUPFAM" id="SSF54001">
    <property type="entry name" value="Cysteine proteinases"/>
    <property type="match status" value="1"/>
</dbReference>
<feature type="transmembrane region" description="Helical" evidence="1">
    <location>
        <begin position="7"/>
        <end position="27"/>
    </location>
</feature>
<evidence type="ECO:0000313" key="3">
    <source>
        <dbReference type="EMBL" id="VAW96781.1"/>
    </source>
</evidence>
<name>A0A3B0ZYD6_9ZZZZ</name>
<keyword evidence="1" id="KW-0812">Transmembrane</keyword>
<dbReference type="EMBL" id="UOFS01000030">
    <property type="protein sequence ID" value="VAW96781.1"/>
    <property type="molecule type" value="Genomic_DNA"/>
</dbReference>
<dbReference type="SMART" id="SM00460">
    <property type="entry name" value="TGc"/>
    <property type="match status" value="1"/>
</dbReference>
<dbReference type="Gene3D" id="3.10.620.30">
    <property type="match status" value="1"/>
</dbReference>
<evidence type="ECO:0000256" key="1">
    <source>
        <dbReference type="SAM" id="Phobius"/>
    </source>
</evidence>
<gene>
    <name evidence="3" type="ORF">MNBD_GAMMA22-1210</name>
</gene>
<proteinExistence type="predicted"/>
<dbReference type="InterPro" id="IPR002931">
    <property type="entry name" value="Transglutaminase-like"/>
</dbReference>
<dbReference type="PANTHER" id="PTHR33490">
    <property type="entry name" value="BLR5614 PROTEIN-RELATED"/>
    <property type="match status" value="1"/>
</dbReference>
<evidence type="ECO:0000259" key="2">
    <source>
        <dbReference type="SMART" id="SM00460"/>
    </source>
</evidence>
<keyword evidence="1" id="KW-1133">Transmembrane helix</keyword>
<keyword evidence="1" id="KW-0472">Membrane</keyword>